<keyword evidence="2" id="KW-1185">Reference proteome</keyword>
<reference evidence="2" key="1">
    <citation type="submission" date="2016-11" db="EMBL/GenBank/DDBJ databases">
        <authorList>
            <person name="Varghese N."/>
            <person name="Submissions S."/>
        </authorList>
    </citation>
    <scope>NUCLEOTIDE SEQUENCE [LARGE SCALE GENOMIC DNA]</scope>
    <source>
        <strain evidence="2">DSM 22623</strain>
    </source>
</reference>
<dbReference type="RefSeq" id="WP_073316053.1">
    <property type="nucleotide sequence ID" value="NZ_FQYP01000004.1"/>
</dbReference>
<sequence>MKAVKGIVMGIGIMIGTGFFTSCEQPDGVNEFINTNEETSKTENTTSIVLQKEQDTLALK</sequence>
<gene>
    <name evidence="1" type="ORF">SAMN04488508_104233</name>
</gene>
<dbReference type="Proteomes" id="UP000184432">
    <property type="component" value="Unassembled WGS sequence"/>
</dbReference>
<evidence type="ECO:0000313" key="1">
    <source>
        <dbReference type="EMBL" id="SHI95846.1"/>
    </source>
</evidence>
<dbReference type="PROSITE" id="PS51257">
    <property type="entry name" value="PROKAR_LIPOPROTEIN"/>
    <property type="match status" value="1"/>
</dbReference>
<organism evidence="1 2">
    <name type="scientific">Aquimarina spongiae</name>
    <dbReference type="NCBI Taxonomy" id="570521"/>
    <lineage>
        <taxon>Bacteria</taxon>
        <taxon>Pseudomonadati</taxon>
        <taxon>Bacteroidota</taxon>
        <taxon>Flavobacteriia</taxon>
        <taxon>Flavobacteriales</taxon>
        <taxon>Flavobacteriaceae</taxon>
        <taxon>Aquimarina</taxon>
    </lineage>
</organism>
<dbReference type="AlphaFoldDB" id="A0A1M6FDX2"/>
<accession>A0A1M6FDX2</accession>
<dbReference type="EMBL" id="FQYP01000004">
    <property type="protein sequence ID" value="SHI95846.1"/>
    <property type="molecule type" value="Genomic_DNA"/>
</dbReference>
<evidence type="ECO:0008006" key="3">
    <source>
        <dbReference type="Google" id="ProtNLM"/>
    </source>
</evidence>
<name>A0A1M6FDX2_9FLAO</name>
<proteinExistence type="predicted"/>
<evidence type="ECO:0000313" key="2">
    <source>
        <dbReference type="Proteomes" id="UP000184432"/>
    </source>
</evidence>
<protein>
    <recommendedName>
        <fullName evidence="3">Lipoprotein</fullName>
    </recommendedName>
</protein>